<dbReference type="KEGG" id="lak:106159923"/>
<dbReference type="Gene3D" id="1.10.443.10">
    <property type="entry name" value="Intergrase catalytic core"/>
    <property type="match status" value="1"/>
</dbReference>
<dbReference type="RefSeq" id="XP_023930010.1">
    <property type="nucleotide sequence ID" value="XM_024074242.1"/>
</dbReference>
<protein>
    <submittedName>
        <fullName evidence="5">Uncharacterized protein LOC106159923</fullName>
    </submittedName>
</protein>
<dbReference type="Pfam" id="PF25561">
    <property type="entry name" value="QRICH1"/>
    <property type="match status" value="1"/>
</dbReference>
<evidence type="ECO:0000256" key="1">
    <source>
        <dbReference type="ARBA" id="ARBA00023172"/>
    </source>
</evidence>
<accession>A0A2R2MIF9</accession>
<keyword evidence="1" id="KW-0233">DNA recombination</keyword>
<keyword evidence="4" id="KW-1185">Reference proteome</keyword>
<dbReference type="SUPFAM" id="SSF56349">
    <property type="entry name" value="DNA breaking-rejoining enzymes"/>
    <property type="match status" value="1"/>
</dbReference>
<feature type="domain" description="QRICH1-like" evidence="3">
    <location>
        <begin position="3"/>
        <end position="51"/>
    </location>
</feature>
<evidence type="ECO:0000313" key="4">
    <source>
        <dbReference type="Proteomes" id="UP000085678"/>
    </source>
</evidence>
<gene>
    <name evidence="5" type="primary">LOC106159923</name>
</gene>
<feature type="domain" description="Tyr recombinase" evidence="2">
    <location>
        <begin position="169"/>
        <end position="234"/>
    </location>
</feature>
<dbReference type="GO" id="GO:0003677">
    <property type="term" value="F:DNA binding"/>
    <property type="evidence" value="ECO:0007669"/>
    <property type="project" value="InterPro"/>
</dbReference>
<dbReference type="InterPro" id="IPR052787">
    <property type="entry name" value="MAVS"/>
</dbReference>
<dbReference type="GeneID" id="106159923"/>
<dbReference type="PANTHER" id="PTHR21446:SF12">
    <property type="entry name" value="POTASSIUM CHANNEL TETRAMERIZATION DOMAIN CONTAINING 1"/>
    <property type="match status" value="1"/>
</dbReference>
<dbReference type="InterPro" id="IPR057926">
    <property type="entry name" value="QRICH1_dom"/>
</dbReference>
<dbReference type="GO" id="GO:0006310">
    <property type="term" value="P:DNA recombination"/>
    <property type="evidence" value="ECO:0007669"/>
    <property type="project" value="UniProtKB-KW"/>
</dbReference>
<dbReference type="InterPro" id="IPR011010">
    <property type="entry name" value="DNA_brk_join_enz"/>
</dbReference>
<dbReference type="AlphaFoldDB" id="A0A2R2MIF9"/>
<dbReference type="Pfam" id="PF00589">
    <property type="entry name" value="Phage_integrase"/>
    <property type="match status" value="1"/>
</dbReference>
<dbReference type="InParanoid" id="A0A2R2MIF9"/>
<organism evidence="4 5">
    <name type="scientific">Lingula anatina</name>
    <name type="common">Brachiopod</name>
    <name type="synonym">Lingula unguis</name>
    <dbReference type="NCBI Taxonomy" id="7574"/>
    <lineage>
        <taxon>Eukaryota</taxon>
        <taxon>Metazoa</taxon>
        <taxon>Spiralia</taxon>
        <taxon>Lophotrochozoa</taxon>
        <taxon>Brachiopoda</taxon>
        <taxon>Linguliformea</taxon>
        <taxon>Lingulata</taxon>
        <taxon>Lingulida</taxon>
        <taxon>Linguloidea</taxon>
        <taxon>Lingulidae</taxon>
        <taxon>Lingula</taxon>
    </lineage>
</organism>
<dbReference type="OrthoDB" id="6144956at2759"/>
<dbReference type="PANTHER" id="PTHR21446">
    <property type="entry name" value="DUF3504 DOMAIN-CONTAINING PROTEIN"/>
    <property type="match status" value="1"/>
</dbReference>
<dbReference type="InterPro" id="IPR013762">
    <property type="entry name" value="Integrase-like_cat_sf"/>
</dbReference>
<sequence>MNVDLLNYWVSKFIVEVCKENGEEYPPNSIMSLVMGLQLHRVKTQKRIDFLECPDFSWIRLVLAAKTKRFTRKGMGESNSNNSIGAHWKTSILKYTEDCSKTVQGGLKHRGISNKEVVHHAKLTRSALKDATCAYSSAIWNCVQPKVVMTHFICNLHKSTPGSIWYSCQPYDINTLNTFVPEMYAKAGLSGYYTNHSLRATTAMSLFQQGLDEQLIMDQTGHRSAAGIRSYKRVGEDQRERVSE</sequence>
<evidence type="ECO:0000259" key="2">
    <source>
        <dbReference type="Pfam" id="PF00589"/>
    </source>
</evidence>
<proteinExistence type="predicted"/>
<dbReference type="InterPro" id="IPR002104">
    <property type="entry name" value="Integrase_catalytic"/>
</dbReference>
<dbReference type="Proteomes" id="UP000085678">
    <property type="component" value="Unplaced"/>
</dbReference>
<dbReference type="GO" id="GO:0015074">
    <property type="term" value="P:DNA integration"/>
    <property type="evidence" value="ECO:0007669"/>
    <property type="project" value="InterPro"/>
</dbReference>
<evidence type="ECO:0000313" key="5">
    <source>
        <dbReference type="RefSeq" id="XP_023930010.1"/>
    </source>
</evidence>
<reference evidence="5" key="1">
    <citation type="submission" date="2025-08" db="UniProtKB">
        <authorList>
            <consortium name="RefSeq"/>
        </authorList>
    </citation>
    <scope>IDENTIFICATION</scope>
    <source>
        <tissue evidence="5">Gonads</tissue>
    </source>
</reference>
<name>A0A2R2MIF9_LINAN</name>
<evidence type="ECO:0000259" key="3">
    <source>
        <dbReference type="Pfam" id="PF25561"/>
    </source>
</evidence>